<dbReference type="InterPro" id="IPR001611">
    <property type="entry name" value="Leu-rich_rpt"/>
</dbReference>
<dbReference type="PANTHER" id="PTHR24114:SF2">
    <property type="entry name" value="F-BOX DOMAIN-CONTAINING PROTEIN-RELATED"/>
    <property type="match status" value="1"/>
</dbReference>
<dbReference type="PANTHER" id="PTHR24114">
    <property type="entry name" value="LEUCINE RICH REPEAT FAMILY PROTEIN"/>
    <property type="match status" value="1"/>
</dbReference>
<dbReference type="OrthoDB" id="120976at2759"/>
<evidence type="ECO:0000256" key="1">
    <source>
        <dbReference type="SAM" id="MobiDB-lite"/>
    </source>
</evidence>
<feature type="compositionally biased region" description="Polar residues" evidence="1">
    <location>
        <begin position="837"/>
        <end position="848"/>
    </location>
</feature>
<name>A0A152A913_TIELA</name>
<gene>
    <name evidence="2" type="ORF">DLAC_00171</name>
</gene>
<dbReference type="InParanoid" id="A0A152A913"/>
<feature type="region of interest" description="Disordered" evidence="1">
    <location>
        <begin position="822"/>
        <end position="868"/>
    </location>
</feature>
<dbReference type="InterPro" id="IPR052394">
    <property type="entry name" value="LRR-containing"/>
</dbReference>
<dbReference type="InterPro" id="IPR032675">
    <property type="entry name" value="LRR_dom_sf"/>
</dbReference>
<evidence type="ECO:0000313" key="3">
    <source>
        <dbReference type="Proteomes" id="UP000076078"/>
    </source>
</evidence>
<feature type="region of interest" description="Disordered" evidence="1">
    <location>
        <begin position="727"/>
        <end position="758"/>
    </location>
</feature>
<dbReference type="STRING" id="361077.A0A152A913"/>
<comment type="caution">
    <text evidence="2">The sequence shown here is derived from an EMBL/GenBank/DDBJ whole genome shotgun (WGS) entry which is preliminary data.</text>
</comment>
<reference evidence="2 3" key="1">
    <citation type="submission" date="2015-12" db="EMBL/GenBank/DDBJ databases">
        <title>Dictyostelia acquired genes for synthesis and detection of signals that induce cell-type specialization by lateral gene transfer from prokaryotes.</title>
        <authorList>
            <person name="Gloeckner G."/>
            <person name="Schaap P."/>
        </authorList>
    </citation>
    <scope>NUCLEOTIDE SEQUENCE [LARGE SCALE GENOMIC DNA]</scope>
    <source>
        <strain evidence="2 3">TK</strain>
    </source>
</reference>
<organism evidence="2 3">
    <name type="scientific">Tieghemostelium lacteum</name>
    <name type="common">Slime mold</name>
    <name type="synonym">Dictyostelium lacteum</name>
    <dbReference type="NCBI Taxonomy" id="361077"/>
    <lineage>
        <taxon>Eukaryota</taxon>
        <taxon>Amoebozoa</taxon>
        <taxon>Evosea</taxon>
        <taxon>Eumycetozoa</taxon>
        <taxon>Dictyostelia</taxon>
        <taxon>Dictyosteliales</taxon>
        <taxon>Raperosteliaceae</taxon>
        <taxon>Tieghemostelium</taxon>
    </lineage>
</organism>
<proteinExistence type="predicted"/>
<keyword evidence="3" id="KW-1185">Reference proteome</keyword>
<dbReference type="SUPFAM" id="SSF52047">
    <property type="entry name" value="RNI-like"/>
    <property type="match status" value="2"/>
</dbReference>
<evidence type="ECO:0008006" key="4">
    <source>
        <dbReference type="Google" id="ProtNLM"/>
    </source>
</evidence>
<protein>
    <recommendedName>
        <fullName evidence="4">Leucine-rich repeat-containing protein (LRR)</fullName>
    </recommendedName>
</protein>
<feature type="compositionally biased region" description="Low complexity" evidence="1">
    <location>
        <begin position="27"/>
        <end position="45"/>
    </location>
</feature>
<dbReference type="Gene3D" id="3.80.10.10">
    <property type="entry name" value="Ribonuclease Inhibitor"/>
    <property type="match status" value="4"/>
</dbReference>
<dbReference type="Proteomes" id="UP000076078">
    <property type="component" value="Unassembled WGS sequence"/>
</dbReference>
<feature type="compositionally biased region" description="Low complexity" evidence="1">
    <location>
        <begin position="849"/>
        <end position="865"/>
    </location>
</feature>
<dbReference type="SMART" id="SM00368">
    <property type="entry name" value="LRR_RI"/>
    <property type="match status" value="11"/>
</dbReference>
<sequence>MDIGSSSNTSSGSPTINASTGKKEIPKLNLNNLNNQNGHGNKNNNASSASPIYHNHHSISQLSNPPPPSPSSKRACKLFKEFCNKYIHLHTVHLKLNNSTELISISEALKQRHYINHLNISHNKQCKDLESWIAFGLALKSPTQTLVQLDLSHNYLAPEGLSPIIADIVKSNKSIQWMNLSHNNLDQDEDHAIIDALKYNQTITYLDMSCNEYQLSSDISKYLCNYIEKSKSLTYLNFSHNSTRTPLSGLSASLKLSQNLRHLDLSYMVISGQDSLEFLKTVISSSNLSVINLYQLHLQQQSNSCHSFGCAITNSLSKRYNDYDLHDDLGEYSSHKNSNGNHQKITFNIKSLTPTGSYSSNDSDDSDSNQSSEETTSDEMPLMSCPLTYLNIGGINFGKKSLKEFLNILIRNQDLLTLDLSSGQLSESNGTLLADFIRINQNIQHLNLCNNDFYEKSVDIAEALQFNTSLISLNISNSKSSNLIGKVLSKSLTYNRTLKKLNISHTKLSSSGILELSLALKDNRIQLQSLNLDDTDLSEKGSILIGDALATNQHLEMVYMNFNSIQYKGSKSIGKALKHNNTLKVLHLGYNQIGVKGLKSISKYLKSNSTLKELSIKNNLIPEKGGIILTDALKSNHSLETLNLRGNLLGMKFGNSLSKLLQQNSTLASLDLSHNHLPKDMVYKIYQFLKKKNNNNNNIGNSLSYNQSYDDLSPDNLSPKSIELPVIPQNVKPRPTPPQHQHQQQHHHVNTNHQHTASELTPNQLKLLINNNEPTPGTSACTSKNINLNCSSSLPSRREISPYASQVNQNRSPQLLGLKSSQINQTSQTSNKESKRNSQSFLSSPITQSCNVNSSPSNSLPNQSPILNQSMNSTPKIIFLKEHHTMLFERIDS</sequence>
<dbReference type="AlphaFoldDB" id="A0A152A913"/>
<dbReference type="Pfam" id="PF13516">
    <property type="entry name" value="LRR_6"/>
    <property type="match status" value="3"/>
</dbReference>
<feature type="region of interest" description="Disordered" evidence="1">
    <location>
        <begin position="1"/>
        <end position="73"/>
    </location>
</feature>
<feature type="region of interest" description="Disordered" evidence="1">
    <location>
        <begin position="356"/>
        <end position="379"/>
    </location>
</feature>
<feature type="compositionally biased region" description="Low complexity" evidence="1">
    <location>
        <begin position="822"/>
        <end position="831"/>
    </location>
</feature>
<evidence type="ECO:0000313" key="2">
    <source>
        <dbReference type="EMBL" id="KYR02709.1"/>
    </source>
</evidence>
<feature type="compositionally biased region" description="Low complexity" evidence="1">
    <location>
        <begin position="1"/>
        <end position="17"/>
    </location>
</feature>
<dbReference type="OMA" id="LESWIAF"/>
<accession>A0A152A913</accession>
<dbReference type="EMBL" id="LODT01000001">
    <property type="protein sequence ID" value="KYR02709.1"/>
    <property type="molecule type" value="Genomic_DNA"/>
</dbReference>